<evidence type="ECO:0000313" key="3">
    <source>
        <dbReference type="Proteomes" id="UP000245430"/>
    </source>
</evidence>
<accession>A0A316DER7</accession>
<feature type="transmembrane region" description="Helical" evidence="1">
    <location>
        <begin position="116"/>
        <end position="135"/>
    </location>
</feature>
<name>A0A316DER7_9FLAO</name>
<evidence type="ECO:0000256" key="1">
    <source>
        <dbReference type="SAM" id="Phobius"/>
    </source>
</evidence>
<protein>
    <submittedName>
        <fullName evidence="2">Uncharacterized protein</fullName>
    </submittedName>
</protein>
<dbReference type="EMBL" id="QGGP01000020">
    <property type="protein sequence ID" value="PWK16737.1"/>
    <property type="molecule type" value="Genomic_DNA"/>
</dbReference>
<sequence length="150" mass="16928">MFFASGIGIGIFSDSFFRQLIQDLFQWTTNNGIQFGGKDFYLFGNPISFISFGLTSLLFYHSNKTNKFSKILWNGIILIIIFGIGLISISALNAHFKIIECTACDNGIRRLGYNEIYYGLIIALSLLFSIIPSLIKIIKNLKKANVQQRV</sequence>
<evidence type="ECO:0000313" key="2">
    <source>
        <dbReference type="EMBL" id="PWK16737.1"/>
    </source>
</evidence>
<feature type="transmembrane region" description="Helical" evidence="1">
    <location>
        <begin position="72"/>
        <end position="96"/>
    </location>
</feature>
<feature type="transmembrane region" description="Helical" evidence="1">
    <location>
        <begin position="40"/>
        <end position="60"/>
    </location>
</feature>
<keyword evidence="1" id="KW-0812">Transmembrane</keyword>
<dbReference type="AlphaFoldDB" id="A0A316DER7"/>
<keyword evidence="3" id="KW-1185">Reference proteome</keyword>
<organism evidence="2 3">
    <name type="scientific">Xanthomarina spongicola</name>
    <dbReference type="NCBI Taxonomy" id="570520"/>
    <lineage>
        <taxon>Bacteria</taxon>
        <taxon>Pseudomonadati</taxon>
        <taxon>Bacteroidota</taxon>
        <taxon>Flavobacteriia</taxon>
        <taxon>Flavobacteriales</taxon>
        <taxon>Flavobacteriaceae</taxon>
        <taxon>Xanthomarina</taxon>
    </lineage>
</organism>
<proteinExistence type="predicted"/>
<gene>
    <name evidence="2" type="ORF">LX78_02948</name>
</gene>
<dbReference type="Proteomes" id="UP000245430">
    <property type="component" value="Unassembled WGS sequence"/>
</dbReference>
<reference evidence="2 3" key="1">
    <citation type="submission" date="2018-05" db="EMBL/GenBank/DDBJ databases">
        <title>Genomic Encyclopedia of Archaeal and Bacterial Type Strains, Phase II (KMG-II): from individual species to whole genera.</title>
        <authorList>
            <person name="Goeker M."/>
        </authorList>
    </citation>
    <scope>NUCLEOTIDE SEQUENCE [LARGE SCALE GENOMIC DNA]</scope>
    <source>
        <strain evidence="2 3">DSM 22637</strain>
    </source>
</reference>
<keyword evidence="1" id="KW-1133">Transmembrane helix</keyword>
<keyword evidence="1" id="KW-0472">Membrane</keyword>
<comment type="caution">
    <text evidence="2">The sequence shown here is derived from an EMBL/GenBank/DDBJ whole genome shotgun (WGS) entry which is preliminary data.</text>
</comment>